<name>A0A7X2N056_9CLOT</name>
<accession>A0A7X2N056</accession>
<evidence type="ECO:0000313" key="3">
    <source>
        <dbReference type="Proteomes" id="UP000460287"/>
    </source>
</evidence>
<sequence length="64" mass="7550">MRKRLVIAEYIAIFIWAVACIPIFQKIDISLNWIVNLICAIILCYSICVLIEILFNYLVKKFKE</sequence>
<feature type="transmembrane region" description="Helical" evidence="1">
    <location>
        <begin position="33"/>
        <end position="59"/>
    </location>
</feature>
<dbReference type="RefSeq" id="WP_154532152.1">
    <property type="nucleotide sequence ID" value="NZ_VULX01000026.1"/>
</dbReference>
<organism evidence="2 3">
    <name type="scientific">Inconstantimicrobium porci</name>
    <dbReference type="NCBI Taxonomy" id="2652291"/>
    <lineage>
        <taxon>Bacteria</taxon>
        <taxon>Bacillati</taxon>
        <taxon>Bacillota</taxon>
        <taxon>Clostridia</taxon>
        <taxon>Eubacteriales</taxon>
        <taxon>Clostridiaceae</taxon>
        <taxon>Inconstantimicrobium</taxon>
    </lineage>
</organism>
<reference evidence="2 3" key="1">
    <citation type="submission" date="2019-08" db="EMBL/GenBank/DDBJ databases">
        <title>In-depth cultivation of the pig gut microbiome towards novel bacterial diversity and tailored functional studies.</title>
        <authorList>
            <person name="Wylensek D."/>
            <person name="Hitch T.C.A."/>
            <person name="Clavel T."/>
        </authorList>
    </citation>
    <scope>NUCLEOTIDE SEQUENCE [LARGE SCALE GENOMIC DNA]</scope>
    <source>
        <strain evidence="2 3">WCA-383-APC-5B</strain>
    </source>
</reference>
<keyword evidence="1" id="KW-0812">Transmembrane</keyword>
<keyword evidence="1" id="KW-1133">Transmembrane helix</keyword>
<evidence type="ECO:0000256" key="1">
    <source>
        <dbReference type="SAM" id="Phobius"/>
    </source>
</evidence>
<comment type="caution">
    <text evidence="2">The sequence shown here is derived from an EMBL/GenBank/DDBJ whole genome shotgun (WGS) entry which is preliminary data.</text>
</comment>
<dbReference type="EMBL" id="VULX01000026">
    <property type="protein sequence ID" value="MSR92258.1"/>
    <property type="molecule type" value="Genomic_DNA"/>
</dbReference>
<dbReference type="Proteomes" id="UP000460287">
    <property type="component" value="Unassembled WGS sequence"/>
</dbReference>
<keyword evidence="3" id="KW-1185">Reference proteome</keyword>
<feature type="transmembrane region" description="Helical" evidence="1">
    <location>
        <begin position="7"/>
        <end position="27"/>
    </location>
</feature>
<evidence type="ECO:0000313" key="2">
    <source>
        <dbReference type="EMBL" id="MSR92258.1"/>
    </source>
</evidence>
<gene>
    <name evidence="2" type="ORF">FYJ33_12865</name>
</gene>
<proteinExistence type="predicted"/>
<dbReference type="PROSITE" id="PS51257">
    <property type="entry name" value="PROKAR_LIPOPROTEIN"/>
    <property type="match status" value="1"/>
</dbReference>
<keyword evidence="1" id="KW-0472">Membrane</keyword>
<dbReference type="AlphaFoldDB" id="A0A7X2N056"/>
<protein>
    <submittedName>
        <fullName evidence="2">Uncharacterized protein</fullName>
    </submittedName>
</protein>